<organism evidence="1 2">
    <name type="scientific">Mycena belliarum</name>
    <dbReference type="NCBI Taxonomy" id="1033014"/>
    <lineage>
        <taxon>Eukaryota</taxon>
        <taxon>Fungi</taxon>
        <taxon>Dikarya</taxon>
        <taxon>Basidiomycota</taxon>
        <taxon>Agaricomycotina</taxon>
        <taxon>Agaricomycetes</taxon>
        <taxon>Agaricomycetidae</taxon>
        <taxon>Agaricales</taxon>
        <taxon>Marasmiineae</taxon>
        <taxon>Mycenaceae</taxon>
        <taxon>Mycena</taxon>
    </lineage>
</organism>
<name>A0AAD6TWN0_9AGAR</name>
<dbReference type="Proteomes" id="UP001222325">
    <property type="component" value="Unassembled WGS sequence"/>
</dbReference>
<keyword evidence="2" id="KW-1185">Reference proteome</keyword>
<proteinExistence type="predicted"/>
<reference evidence="1" key="1">
    <citation type="submission" date="2023-03" db="EMBL/GenBank/DDBJ databases">
        <title>Massive genome expansion in bonnet fungi (Mycena s.s.) driven by repeated elements and novel gene families across ecological guilds.</title>
        <authorList>
            <consortium name="Lawrence Berkeley National Laboratory"/>
            <person name="Harder C.B."/>
            <person name="Miyauchi S."/>
            <person name="Viragh M."/>
            <person name="Kuo A."/>
            <person name="Thoen E."/>
            <person name="Andreopoulos B."/>
            <person name="Lu D."/>
            <person name="Skrede I."/>
            <person name="Drula E."/>
            <person name="Henrissat B."/>
            <person name="Morin E."/>
            <person name="Kohler A."/>
            <person name="Barry K."/>
            <person name="LaButti K."/>
            <person name="Morin E."/>
            <person name="Salamov A."/>
            <person name="Lipzen A."/>
            <person name="Mereny Z."/>
            <person name="Hegedus B."/>
            <person name="Baldrian P."/>
            <person name="Stursova M."/>
            <person name="Weitz H."/>
            <person name="Taylor A."/>
            <person name="Grigoriev I.V."/>
            <person name="Nagy L.G."/>
            <person name="Martin F."/>
            <person name="Kauserud H."/>
        </authorList>
    </citation>
    <scope>NUCLEOTIDE SEQUENCE</scope>
    <source>
        <strain evidence="1">CBHHK173m</strain>
    </source>
</reference>
<evidence type="ECO:0000313" key="2">
    <source>
        <dbReference type="Proteomes" id="UP001222325"/>
    </source>
</evidence>
<evidence type="ECO:0000313" key="1">
    <source>
        <dbReference type="EMBL" id="KAJ7079989.1"/>
    </source>
</evidence>
<dbReference type="AlphaFoldDB" id="A0AAD6TWN0"/>
<dbReference type="EMBL" id="JARJCN010000057">
    <property type="protein sequence ID" value="KAJ7079989.1"/>
    <property type="molecule type" value="Genomic_DNA"/>
</dbReference>
<dbReference type="SUPFAM" id="SSF56219">
    <property type="entry name" value="DNase I-like"/>
    <property type="match status" value="1"/>
</dbReference>
<feature type="non-terminal residue" evidence="1">
    <location>
        <position position="1"/>
    </location>
</feature>
<dbReference type="InterPro" id="IPR036691">
    <property type="entry name" value="Endo/exonu/phosph_ase_sf"/>
</dbReference>
<comment type="caution">
    <text evidence="1">The sequence shown here is derived from an EMBL/GenBank/DDBJ whole genome shotgun (WGS) entry which is preliminary data.</text>
</comment>
<sequence length="642" mass="72862">MSLVQTAAAAASFSMYALNANGLVNSAKLHHINNVIRARNPHSFVLTESKTNSKVGANLPNHEYTIFEEPGVQAENHHLYKWGVVLGIRKGIQIAQRVQITSAHLRGRVIAVDVVLQTNNGEDFYHRIIGGYAPWDPGTPATCEFWPELTKLIRSTSTSWTCGGDLNATVSAAERLSGGLEARRQYTDFLAATAGHDIWTNNPNRNRKYDWTSRADGDADSGNIIDRAVTSKRSYVDAEISAADLLNKPRIKYPTRMEKHRHDDFRMEINKKLDTAQLDDVQVNDDHSFLDIYDSFTDILIPAAELCYGRVTRWSPKSDERVMSPTIEKLVSRLHFIGGAIRTIRDSDAPNMAHGTRLVYYQLAQDFYSSGADGQSFLQYAQAEKRKMNRQLFAERVAEIRARRERQDRYRITAALKGGSTKRLVTPGEFIEMPVTVKDLHSEKLISDPDGVKETSRQYWSNLYHHDPSPNIPKPWLATKSVIAIKQRVSDNPFLWPRQASLSDFRALLRKGTPRPAPGRDQWEKWLVKSLPDRALEIVLKLHNYIVMNSRFPGDLKDMWLTMFHKRGLRTDLSNWRGLLLSNFLANSPMSWLNYNLVEVFALKRDQMKGFDYLAPQGMYDAVEAYGLPSAIIDLDRAAQTD</sequence>
<accession>A0AAD6TWN0</accession>
<protein>
    <recommendedName>
        <fullName evidence="3">Endonuclease/exonuclease/phosphatase domain-containing protein</fullName>
    </recommendedName>
</protein>
<evidence type="ECO:0008006" key="3">
    <source>
        <dbReference type="Google" id="ProtNLM"/>
    </source>
</evidence>
<dbReference type="Gene3D" id="3.60.10.10">
    <property type="entry name" value="Endonuclease/exonuclease/phosphatase"/>
    <property type="match status" value="1"/>
</dbReference>
<gene>
    <name evidence="1" type="ORF">B0H15DRAFT_759923</name>
</gene>